<dbReference type="PANTHER" id="PTHR22793">
    <property type="entry name" value="MYOCARDIN-RELATED TRANSCRIPTION FACTOR-RELATED"/>
    <property type="match status" value="1"/>
</dbReference>
<organism evidence="11 12">
    <name type="scientific">Solea senegalensis</name>
    <name type="common">Senegalese sole</name>
    <dbReference type="NCBI Taxonomy" id="28829"/>
    <lineage>
        <taxon>Eukaryota</taxon>
        <taxon>Metazoa</taxon>
        <taxon>Chordata</taxon>
        <taxon>Craniata</taxon>
        <taxon>Vertebrata</taxon>
        <taxon>Euteleostomi</taxon>
        <taxon>Actinopterygii</taxon>
        <taxon>Neopterygii</taxon>
        <taxon>Teleostei</taxon>
        <taxon>Neoteleostei</taxon>
        <taxon>Acanthomorphata</taxon>
        <taxon>Carangaria</taxon>
        <taxon>Pleuronectiformes</taxon>
        <taxon>Pleuronectoidei</taxon>
        <taxon>Soleidae</taxon>
        <taxon>Solea</taxon>
    </lineage>
</organism>
<comment type="subcellular location">
    <subcellularLocation>
        <location evidence="1">Nucleus</location>
    </subcellularLocation>
</comment>
<dbReference type="Pfam" id="PF02037">
    <property type="entry name" value="SAP"/>
    <property type="match status" value="1"/>
</dbReference>
<feature type="region of interest" description="Disordered" evidence="9">
    <location>
        <begin position="1239"/>
        <end position="1268"/>
    </location>
</feature>
<evidence type="ECO:0000256" key="4">
    <source>
        <dbReference type="ARBA" id="ARBA00023054"/>
    </source>
</evidence>
<sequence length="1293" mass="140562">MFLNVSHSYSVLLKWENVSSGFYNTGLSINMATPHPHKGEEPSTEVMVVSGTPSSVQSPQSEAVTSELQELTLQPAPSPQPLQERKNVLQLKLQQRRTREELVSQGIMPPLKSPAAFHEQRRSLERARTEDYLKRKIRCRPERSELVRMHILEETSAEPSLQAKQLQLKRARLADDLNDKISHRPGPIELVHKNILSVTCLQQHSPEDSPKGAGGESSSLDEDSSDALSPDQLANHDSPLSAVPQLSPSDALTQNGDIAPTQFLTQPTPPPAPPPPPPPPQVNGSDSPSPPKLTNGTILTSTSSRSSSGHTKTQAKTGSDRPPHRPKKSKDSKPKVKKLKYHQYIPPDQKADKERPPQMDSSYAKLLHQQQLFLQLQIISQQQQHYNYHTILPAPPKPPNEQPLTTSSGPSPSHSVPSSTIPAPSSQSATARHSHPAMGGAKPSTLPANLDEFKVAELKQELKLRGLTVSGTKNDLIERLRNYQEQNGGTAAASKNGPFLASQLGAISVASTSIPSSTTTTTPEHSGEGGFRLALASLAHAVPGRVMRFGSTSSSPPMSPTPSERSLAGMSPDETSCSGDMFGEMVSSPLTQLTLQQSPQSSSSISLLSQPLTMVKDEIRSPCSLSGSPSASGQRPEPLTSLAVDPTSMDKDQMLHEKDKQIEELTRMLRQKQRLVETLRSQLEQGKMPGAILVKKEGSEKSKTMSEVKLETLIKASAIQPPTLPNGVVLRVKKEEDSEEEMEGVTEEAQGKKLLQPMQCSQETLLRLQQIHRLQVQQAEQQKQQLQQPQQQQSQAQPLKVAEAKTNLTQKQLQQKKEAQVLLQQQQQLQQLIIQQTQQKQLQAQQKLAQQKLAQQKLAQQKLVQLNQLKQHQGQVQQSQQKNQVQLKQVQVQIQNQTVASPKPAVNQIQQRRQLKAHQRLQHKQQTTAVATQQVTPVFINQQNSTQIHTQAISLDLLKANGTPTLVTDSNGNHYLIALTNHTTDGQNGVSSLAKTNGRITLQRLQSTPSKLPSAESQSKEQAKAEPVSQTSKKEQKAGLHLDINGVQQPSPPVTAPPILQPFFDDVLESESQSQLLSSLKENGMNSQQMDDLFDILLKSGEIPSFKANPDPSLAHLHSEPPSPSSPPSPLRLSPPTQTQPIISPQPSMVEPCTGSGRLEDFLESTTGSPLLGVEPDGALTLIDDLHSQMLSTPSILDHSSSPMDTSDLGFSPHSTGLDFGDPTLDSMDWLDISMVGSGGSSGSGVGRGGVGGGSEGDGGTSLAPLVPHTPPSVFSADFLDSTDLQLHWESCL</sequence>
<reference evidence="11 12" key="1">
    <citation type="journal article" date="2021" name="Sci. Rep.">
        <title>Chromosome anchoring in Senegalese sole (Solea senegalensis) reveals sex-associated markers and genome rearrangements in flatfish.</title>
        <authorList>
            <person name="Guerrero-Cozar I."/>
            <person name="Gomez-Garrido J."/>
            <person name="Berbel C."/>
            <person name="Martinez-Blanch J.F."/>
            <person name="Alioto T."/>
            <person name="Claros M.G."/>
            <person name="Gagnaire P.A."/>
            <person name="Manchado M."/>
        </authorList>
    </citation>
    <scope>NUCLEOTIDE SEQUENCE [LARGE SCALE GENOMIC DNA]</scope>
    <source>
        <strain evidence="11">Sse05_10M</strain>
    </source>
</reference>
<feature type="compositionally biased region" description="Polar residues" evidence="9">
    <location>
        <begin position="244"/>
        <end position="256"/>
    </location>
</feature>
<dbReference type="EMBL" id="JAGKHQ010000010">
    <property type="protein sequence ID" value="KAG7507574.1"/>
    <property type="molecule type" value="Genomic_DNA"/>
</dbReference>
<evidence type="ECO:0000256" key="8">
    <source>
        <dbReference type="SAM" id="Coils"/>
    </source>
</evidence>
<evidence type="ECO:0000256" key="5">
    <source>
        <dbReference type="ARBA" id="ARBA00023163"/>
    </source>
</evidence>
<dbReference type="SMART" id="SM00707">
    <property type="entry name" value="RPEL"/>
    <property type="match status" value="3"/>
</dbReference>
<keyword evidence="12" id="KW-1185">Reference proteome</keyword>
<feature type="region of interest" description="Disordered" evidence="9">
    <location>
        <begin position="203"/>
        <end position="362"/>
    </location>
</feature>
<keyword evidence="6" id="KW-0539">Nucleus</keyword>
<evidence type="ECO:0000256" key="2">
    <source>
        <dbReference type="ARBA" id="ARBA00022737"/>
    </source>
</evidence>
<feature type="compositionally biased region" description="Gly residues" evidence="9">
    <location>
        <begin position="1239"/>
        <end position="1260"/>
    </location>
</feature>
<feature type="coiled-coil region" evidence="8">
    <location>
        <begin position="799"/>
        <end position="854"/>
    </location>
</feature>
<keyword evidence="4 8" id="KW-0175">Coiled coil</keyword>
<feature type="repeat" description="RPEL" evidence="7">
    <location>
        <begin position="131"/>
        <end position="156"/>
    </location>
</feature>
<feature type="coiled-coil region" evidence="8">
    <location>
        <begin position="655"/>
        <end position="682"/>
    </location>
</feature>
<evidence type="ECO:0000256" key="7">
    <source>
        <dbReference type="PROSITE-ProRule" id="PRU00401"/>
    </source>
</evidence>
<dbReference type="PROSITE" id="PS50800">
    <property type="entry name" value="SAP"/>
    <property type="match status" value="1"/>
</dbReference>
<keyword evidence="3" id="KW-0805">Transcription regulation</keyword>
<evidence type="ECO:0000256" key="1">
    <source>
        <dbReference type="ARBA" id="ARBA00004123"/>
    </source>
</evidence>
<feature type="compositionally biased region" description="Pro residues" evidence="9">
    <location>
        <begin position="1121"/>
        <end position="1130"/>
    </location>
</feature>
<accession>A0AAV6RSM5</accession>
<feature type="compositionally biased region" description="Polar residues" evidence="9">
    <location>
        <begin position="282"/>
        <end position="296"/>
    </location>
</feature>
<comment type="caution">
    <text evidence="11">The sequence shown here is derived from an EMBL/GenBank/DDBJ whole genome shotgun (WGS) entry which is preliminary data.</text>
</comment>
<feature type="repeat" description="RPEL" evidence="7">
    <location>
        <begin position="175"/>
        <end position="200"/>
    </location>
</feature>
<evidence type="ECO:0000259" key="10">
    <source>
        <dbReference type="PROSITE" id="PS50800"/>
    </source>
</evidence>
<feature type="repeat" description="RPEL" evidence="7">
    <location>
        <begin position="87"/>
        <end position="112"/>
    </location>
</feature>
<evidence type="ECO:0000313" key="11">
    <source>
        <dbReference type="EMBL" id="KAG7507574.1"/>
    </source>
</evidence>
<dbReference type="Pfam" id="PF02755">
    <property type="entry name" value="RPEL"/>
    <property type="match status" value="3"/>
</dbReference>
<feature type="compositionally biased region" description="Polar residues" evidence="9">
    <location>
        <begin position="1004"/>
        <end position="1017"/>
    </location>
</feature>
<evidence type="ECO:0000313" key="12">
    <source>
        <dbReference type="Proteomes" id="UP000693946"/>
    </source>
</evidence>
<feature type="region of interest" description="Disordered" evidence="9">
    <location>
        <begin position="734"/>
        <end position="754"/>
    </location>
</feature>
<dbReference type="GO" id="GO:0051145">
    <property type="term" value="P:smooth muscle cell differentiation"/>
    <property type="evidence" value="ECO:0007669"/>
    <property type="project" value="TreeGrafter"/>
</dbReference>
<feature type="region of interest" description="Disordered" evidence="9">
    <location>
        <begin position="1107"/>
        <end position="1174"/>
    </location>
</feature>
<dbReference type="Proteomes" id="UP000693946">
    <property type="component" value="Linkage Group LG18"/>
</dbReference>
<feature type="compositionally biased region" description="Acidic residues" evidence="9">
    <location>
        <begin position="737"/>
        <end position="746"/>
    </location>
</feature>
<dbReference type="PROSITE" id="PS51073">
    <property type="entry name" value="RPEL"/>
    <property type="match status" value="3"/>
</dbReference>
<feature type="compositionally biased region" description="Basic and acidic residues" evidence="9">
    <location>
        <begin position="318"/>
        <end position="334"/>
    </location>
</feature>
<protein>
    <recommendedName>
        <fullName evidence="10">SAP domain-containing protein</fullName>
    </recommendedName>
</protein>
<feature type="compositionally biased region" description="Low complexity" evidence="9">
    <location>
        <begin position="621"/>
        <end position="633"/>
    </location>
</feature>
<feature type="region of interest" description="Disordered" evidence="9">
    <location>
        <begin position="1004"/>
        <end position="1038"/>
    </location>
</feature>
<dbReference type="GO" id="GO:0045944">
    <property type="term" value="P:positive regulation of transcription by RNA polymerase II"/>
    <property type="evidence" value="ECO:0007669"/>
    <property type="project" value="TreeGrafter"/>
</dbReference>
<feature type="compositionally biased region" description="Low complexity" evidence="9">
    <location>
        <begin position="297"/>
        <end position="312"/>
    </location>
</feature>
<dbReference type="FunFam" id="1.10.720.30:FF:000002">
    <property type="entry name" value="Myocardin related transcription factor A"/>
    <property type="match status" value="1"/>
</dbReference>
<evidence type="ECO:0000256" key="9">
    <source>
        <dbReference type="SAM" id="MobiDB-lite"/>
    </source>
</evidence>
<gene>
    <name evidence="11" type="ORF">JOB18_038601</name>
</gene>
<dbReference type="InterPro" id="IPR003034">
    <property type="entry name" value="SAP_dom"/>
</dbReference>
<feature type="compositionally biased region" description="Low complexity" evidence="9">
    <location>
        <begin position="403"/>
        <end position="422"/>
    </location>
</feature>
<evidence type="ECO:0000256" key="3">
    <source>
        <dbReference type="ARBA" id="ARBA00023015"/>
    </source>
</evidence>
<dbReference type="PANTHER" id="PTHR22793:SF6">
    <property type="entry name" value="MYOCARDIN-RELATED TRANSCRIPTION FACTOR A"/>
    <property type="match status" value="1"/>
</dbReference>
<keyword evidence="5" id="KW-0804">Transcription</keyword>
<name>A0AAV6RSM5_SOLSE</name>
<feature type="region of interest" description="Disordered" evidence="9">
    <location>
        <begin position="620"/>
        <end position="651"/>
    </location>
</feature>
<feature type="region of interest" description="Disordered" evidence="9">
    <location>
        <begin position="548"/>
        <end position="574"/>
    </location>
</feature>
<evidence type="ECO:0000256" key="6">
    <source>
        <dbReference type="ARBA" id="ARBA00023242"/>
    </source>
</evidence>
<feature type="compositionally biased region" description="Low complexity" evidence="9">
    <location>
        <begin position="1131"/>
        <end position="1148"/>
    </location>
</feature>
<dbReference type="GO" id="GO:0003713">
    <property type="term" value="F:transcription coactivator activity"/>
    <property type="evidence" value="ECO:0007669"/>
    <property type="project" value="UniProtKB-ARBA"/>
</dbReference>
<feature type="compositionally biased region" description="Pro residues" evidence="9">
    <location>
        <begin position="267"/>
        <end position="281"/>
    </location>
</feature>
<proteinExistence type="predicted"/>
<keyword evidence="2" id="KW-0677">Repeat</keyword>
<dbReference type="InterPro" id="IPR004018">
    <property type="entry name" value="RPEL_repeat"/>
</dbReference>
<feature type="domain" description="SAP" evidence="10">
    <location>
        <begin position="450"/>
        <end position="484"/>
    </location>
</feature>
<dbReference type="SMART" id="SM00513">
    <property type="entry name" value="SAP"/>
    <property type="match status" value="1"/>
</dbReference>
<dbReference type="GO" id="GO:0005634">
    <property type="term" value="C:nucleus"/>
    <property type="evidence" value="ECO:0007669"/>
    <property type="project" value="UniProtKB-SubCell"/>
</dbReference>
<feature type="region of interest" description="Disordered" evidence="9">
    <location>
        <begin position="390"/>
        <end position="446"/>
    </location>
</feature>
<dbReference type="InterPro" id="IPR043451">
    <property type="entry name" value="Myocardin-like"/>
</dbReference>